<dbReference type="InterPro" id="IPR018317">
    <property type="entry name" value="QueC"/>
</dbReference>
<protein>
    <recommendedName>
        <fullName evidence="9 11">7-cyano-7-deazaguanine synthase</fullName>
        <ecNumber evidence="9 11">6.3.4.20</ecNumber>
    </recommendedName>
    <alternativeName>
        <fullName evidence="11">7-cyano-7-carbaguanine synthase</fullName>
    </alternativeName>
    <alternativeName>
        <fullName evidence="11">PreQ(0) synthase</fullName>
    </alternativeName>
    <alternativeName>
        <fullName evidence="11">Queuosine biosynthesis protein QueC</fullName>
    </alternativeName>
</protein>
<evidence type="ECO:0000256" key="4">
    <source>
        <dbReference type="ARBA" id="ARBA00022741"/>
    </source>
</evidence>
<keyword evidence="3 11" id="KW-0479">Metal-binding</keyword>
<evidence type="ECO:0000256" key="7">
    <source>
        <dbReference type="ARBA" id="ARBA00022840"/>
    </source>
</evidence>
<feature type="binding site" evidence="11">
    <location>
        <position position="205"/>
    </location>
    <ligand>
        <name>Zn(2+)</name>
        <dbReference type="ChEBI" id="CHEBI:29105"/>
    </ligand>
</feature>
<dbReference type="Gene3D" id="3.40.50.620">
    <property type="entry name" value="HUPs"/>
    <property type="match status" value="1"/>
</dbReference>
<evidence type="ECO:0000256" key="2">
    <source>
        <dbReference type="ARBA" id="ARBA00022598"/>
    </source>
</evidence>
<dbReference type="PANTHER" id="PTHR42914">
    <property type="entry name" value="7-CYANO-7-DEAZAGUANINE SYNTHASE"/>
    <property type="match status" value="1"/>
</dbReference>
<proteinExistence type="inferred from homology"/>
<evidence type="ECO:0000256" key="9">
    <source>
        <dbReference type="ARBA" id="ARBA00039149"/>
    </source>
</evidence>
<dbReference type="NCBIfam" id="TIGR00364">
    <property type="entry name" value="7-cyano-7-deazaguanine synthase QueC"/>
    <property type="match status" value="1"/>
</dbReference>
<evidence type="ECO:0000256" key="3">
    <source>
        <dbReference type="ARBA" id="ARBA00022723"/>
    </source>
</evidence>
<dbReference type="GO" id="GO:0016879">
    <property type="term" value="F:ligase activity, forming carbon-nitrogen bonds"/>
    <property type="evidence" value="ECO:0007669"/>
    <property type="project" value="UniProtKB-UniRule"/>
</dbReference>
<dbReference type="AlphaFoldDB" id="A0A7C4ARQ9"/>
<dbReference type="EMBL" id="DTGT01000217">
    <property type="protein sequence ID" value="HGH61026.1"/>
    <property type="molecule type" value="Genomic_DNA"/>
</dbReference>
<dbReference type="Pfam" id="PF06508">
    <property type="entry name" value="QueC"/>
    <property type="match status" value="1"/>
</dbReference>
<keyword evidence="7 11" id="KW-0067">ATP-binding</keyword>
<comment type="catalytic activity">
    <reaction evidence="10 11">
        <text>7-carboxy-7-carbaguanine + NH4(+) + 2 ATP = 7-cyano-7-carbaguanine + 2 AMP + 2 diphosphate + 2 H(+)</text>
        <dbReference type="Rhea" id="RHEA:27982"/>
        <dbReference type="ChEBI" id="CHEBI:15378"/>
        <dbReference type="ChEBI" id="CHEBI:28938"/>
        <dbReference type="ChEBI" id="CHEBI:30616"/>
        <dbReference type="ChEBI" id="CHEBI:33019"/>
        <dbReference type="ChEBI" id="CHEBI:45075"/>
        <dbReference type="ChEBI" id="CHEBI:61036"/>
        <dbReference type="ChEBI" id="CHEBI:456215"/>
        <dbReference type="EC" id="6.3.4.20"/>
    </reaction>
</comment>
<organism evidence="12">
    <name type="scientific">Desulfomonile tiedjei</name>
    <dbReference type="NCBI Taxonomy" id="2358"/>
    <lineage>
        <taxon>Bacteria</taxon>
        <taxon>Pseudomonadati</taxon>
        <taxon>Thermodesulfobacteriota</taxon>
        <taxon>Desulfomonilia</taxon>
        <taxon>Desulfomonilales</taxon>
        <taxon>Desulfomonilaceae</taxon>
        <taxon>Desulfomonile</taxon>
    </lineage>
</organism>
<gene>
    <name evidence="11 12" type="primary">queC</name>
    <name evidence="12" type="ORF">ENV54_06980</name>
</gene>
<comment type="cofactor">
    <cofactor evidence="11">
        <name>Zn(2+)</name>
        <dbReference type="ChEBI" id="CHEBI:29105"/>
    </cofactor>
    <text evidence="11">Binds 1 zinc ion per subunit.</text>
</comment>
<comment type="caution">
    <text evidence="12">The sequence shown here is derived from an EMBL/GenBank/DDBJ whole genome shotgun (WGS) entry which is preliminary data.</text>
</comment>
<dbReference type="UniPathway" id="UPA00391"/>
<dbReference type="PANTHER" id="PTHR42914:SF1">
    <property type="entry name" value="7-CYANO-7-DEAZAGUANINE SYNTHASE"/>
    <property type="match status" value="1"/>
</dbReference>
<dbReference type="CDD" id="cd01995">
    <property type="entry name" value="QueC-like"/>
    <property type="match status" value="1"/>
</dbReference>
<comment type="pathway">
    <text evidence="1 11">Purine metabolism; 7-cyano-7-deazaguanine biosynthesis.</text>
</comment>
<dbReference type="PIRSF" id="PIRSF006293">
    <property type="entry name" value="ExsB"/>
    <property type="match status" value="1"/>
</dbReference>
<evidence type="ECO:0000256" key="5">
    <source>
        <dbReference type="ARBA" id="ARBA00022785"/>
    </source>
</evidence>
<accession>A0A7C4ARQ9</accession>
<feature type="binding site" evidence="11">
    <location>
        <position position="211"/>
    </location>
    <ligand>
        <name>Zn(2+)</name>
        <dbReference type="ChEBI" id="CHEBI:29105"/>
    </ligand>
</feature>
<dbReference type="GO" id="GO:0008616">
    <property type="term" value="P:tRNA queuosine(34) biosynthetic process"/>
    <property type="evidence" value="ECO:0007669"/>
    <property type="project" value="UniProtKB-UniRule"/>
</dbReference>
<evidence type="ECO:0000256" key="1">
    <source>
        <dbReference type="ARBA" id="ARBA00005061"/>
    </source>
</evidence>
<dbReference type="HAMAP" id="MF_01633">
    <property type="entry name" value="QueC"/>
    <property type="match status" value="1"/>
</dbReference>
<dbReference type="GO" id="GO:0005524">
    <property type="term" value="F:ATP binding"/>
    <property type="evidence" value="ECO:0007669"/>
    <property type="project" value="UniProtKB-UniRule"/>
</dbReference>
<keyword evidence="6 11" id="KW-0862">Zinc</keyword>
<evidence type="ECO:0000256" key="11">
    <source>
        <dbReference type="HAMAP-Rule" id="MF_01633"/>
    </source>
</evidence>
<feature type="binding site" evidence="11">
    <location>
        <position position="195"/>
    </location>
    <ligand>
        <name>Zn(2+)</name>
        <dbReference type="ChEBI" id="CHEBI:29105"/>
    </ligand>
</feature>
<feature type="binding site" evidence="11">
    <location>
        <begin position="11"/>
        <end position="21"/>
    </location>
    <ligand>
        <name>ATP</name>
        <dbReference type="ChEBI" id="CHEBI:30616"/>
    </ligand>
</feature>
<dbReference type="GO" id="GO:0008270">
    <property type="term" value="F:zinc ion binding"/>
    <property type="evidence" value="ECO:0007669"/>
    <property type="project" value="UniProtKB-UniRule"/>
</dbReference>
<evidence type="ECO:0000313" key="12">
    <source>
        <dbReference type="EMBL" id="HGH61026.1"/>
    </source>
</evidence>
<evidence type="ECO:0000256" key="8">
    <source>
        <dbReference type="ARBA" id="ARBA00037993"/>
    </source>
</evidence>
<keyword evidence="2 11" id="KW-0436">Ligase</keyword>
<name>A0A7C4ARQ9_9BACT</name>
<sequence length="233" mass="25103">MSDRPKAVVLLSGGVDSATCLAIAIADGYEPYALSFNYHQRHAVELAAASRIAAFLGVTRHLVLDIPLGKIGGSALTTSIDVPKDIPADRIGQSIPITYVPARNTIFLSFALAFAEVLGAGDIFIGVNAMDYSGYPDCRPAYITAFEKMANLALQKSVEGQLVFRIRTPLLRLNKAQIIKRGIELGVDYSLTHSCYDPDPTGLACGRCESCILRRKGFLEAGAPDPTRYAKQP</sequence>
<dbReference type="EC" id="6.3.4.20" evidence="9 11"/>
<comment type="function">
    <text evidence="11">Catalyzes the ATP-dependent conversion of 7-carboxy-7-deazaguanine (CDG) to 7-cyano-7-deazaguanine (preQ(0)).</text>
</comment>
<evidence type="ECO:0000256" key="6">
    <source>
        <dbReference type="ARBA" id="ARBA00022833"/>
    </source>
</evidence>
<keyword evidence="5 11" id="KW-0671">Queuosine biosynthesis</keyword>
<feature type="binding site" evidence="11">
    <location>
        <position position="208"/>
    </location>
    <ligand>
        <name>Zn(2+)</name>
        <dbReference type="ChEBI" id="CHEBI:29105"/>
    </ligand>
</feature>
<reference evidence="12" key="1">
    <citation type="journal article" date="2020" name="mSystems">
        <title>Genome- and Community-Level Interaction Insights into Carbon Utilization and Element Cycling Functions of Hydrothermarchaeota in Hydrothermal Sediment.</title>
        <authorList>
            <person name="Zhou Z."/>
            <person name="Liu Y."/>
            <person name="Xu W."/>
            <person name="Pan J."/>
            <person name="Luo Z.H."/>
            <person name="Li M."/>
        </authorList>
    </citation>
    <scope>NUCLEOTIDE SEQUENCE [LARGE SCALE GENOMIC DNA]</scope>
    <source>
        <strain evidence="12">SpSt-769</strain>
    </source>
</reference>
<dbReference type="SUPFAM" id="SSF52402">
    <property type="entry name" value="Adenine nucleotide alpha hydrolases-like"/>
    <property type="match status" value="1"/>
</dbReference>
<keyword evidence="4 11" id="KW-0547">Nucleotide-binding</keyword>
<dbReference type="InterPro" id="IPR014729">
    <property type="entry name" value="Rossmann-like_a/b/a_fold"/>
</dbReference>
<evidence type="ECO:0000256" key="10">
    <source>
        <dbReference type="ARBA" id="ARBA00047890"/>
    </source>
</evidence>
<comment type="similarity">
    <text evidence="8 11">Belongs to the QueC family.</text>
</comment>